<dbReference type="AlphaFoldDB" id="A0AAC8Z137"/>
<gene>
    <name evidence="3" type="ORF">ATM17_13310</name>
</gene>
<dbReference type="Proteomes" id="UP000076088">
    <property type="component" value="Chromosome"/>
</dbReference>
<accession>A0AAC8Z137</accession>
<feature type="chain" id="PRO_5042177675" evidence="2">
    <location>
        <begin position="26"/>
        <end position="77"/>
    </location>
</feature>
<feature type="signal peptide" evidence="2">
    <location>
        <begin position="1"/>
        <end position="25"/>
    </location>
</feature>
<evidence type="ECO:0000313" key="3">
    <source>
        <dbReference type="EMBL" id="AMU90015.1"/>
    </source>
</evidence>
<evidence type="ECO:0000256" key="1">
    <source>
        <dbReference type="SAM" id="Phobius"/>
    </source>
</evidence>
<organism evidence="3 4">
    <name type="scientific">Sphingopyxis macrogoltabida</name>
    <name type="common">Sphingomonas macrogoltabidus</name>
    <dbReference type="NCBI Taxonomy" id="33050"/>
    <lineage>
        <taxon>Bacteria</taxon>
        <taxon>Pseudomonadati</taxon>
        <taxon>Pseudomonadota</taxon>
        <taxon>Alphaproteobacteria</taxon>
        <taxon>Sphingomonadales</taxon>
        <taxon>Sphingomonadaceae</taxon>
        <taxon>Sphingopyxis</taxon>
    </lineage>
</organism>
<reference evidence="4" key="1">
    <citation type="submission" date="2015-11" db="EMBL/GenBank/DDBJ databases">
        <title>Complete genome sequence of a polyethylene-glycol degrader Sphingopyxis macrogoltabida 203N (NBRC 111659).</title>
        <authorList>
            <person name="Yoshiyuki O."/>
            <person name="Shouta N."/>
            <person name="Nagata Y."/>
            <person name="Numata M."/>
            <person name="Tsuchikane K."/>
            <person name="Hosoyama A."/>
            <person name="Yamazoe A."/>
            <person name="Tsuda M."/>
            <person name="Fujita N."/>
            <person name="Kawai F."/>
        </authorList>
    </citation>
    <scope>NUCLEOTIDE SEQUENCE [LARGE SCALE GENOMIC DNA]</scope>
    <source>
        <strain evidence="4">203N</strain>
    </source>
</reference>
<keyword evidence="1" id="KW-1133">Transmembrane helix</keyword>
<dbReference type="EMBL" id="CP013344">
    <property type="protein sequence ID" value="AMU90015.1"/>
    <property type="molecule type" value="Genomic_DNA"/>
</dbReference>
<dbReference type="RefSeq" id="WP_054725996.1">
    <property type="nucleotide sequence ID" value="NZ_CP009429.1"/>
</dbReference>
<dbReference type="KEGG" id="smaz:LH19_06480"/>
<keyword evidence="4" id="KW-1185">Reference proteome</keyword>
<evidence type="ECO:0000313" key="4">
    <source>
        <dbReference type="Proteomes" id="UP000076088"/>
    </source>
</evidence>
<keyword evidence="1" id="KW-0472">Membrane</keyword>
<evidence type="ECO:0000256" key="2">
    <source>
        <dbReference type="SAM" id="SignalP"/>
    </source>
</evidence>
<feature type="transmembrane region" description="Helical" evidence="1">
    <location>
        <begin position="48"/>
        <end position="68"/>
    </location>
</feature>
<reference evidence="3 4" key="2">
    <citation type="journal article" date="2016" name="Genome Announc.">
        <title>Complete Genome Sequence of Sphingopyxis macrogoltabida Strain 203N (NBRC 111659), a Polyethylene Glycol Degrader.</title>
        <authorList>
            <person name="Ohtsubo Y."/>
            <person name="Nonoyama S."/>
            <person name="Nagata Y."/>
            <person name="Numata M."/>
            <person name="Tsuchikane K."/>
            <person name="Hosoyama A."/>
            <person name="Yamazoe A."/>
            <person name="Tsuda M."/>
            <person name="Fujita N."/>
            <person name="Kawai F."/>
        </authorList>
    </citation>
    <scope>NUCLEOTIDE SEQUENCE [LARGE SCALE GENOMIC DNA]</scope>
    <source>
        <strain evidence="3 4">203N</strain>
    </source>
</reference>
<protein>
    <submittedName>
        <fullName evidence="3">Uncharacterized protein</fullName>
    </submittedName>
</protein>
<sequence length="77" mass="7426">MALLKKAAISAAVLSVIAAPIAAAAAPAFDGARATSASKGKNNLDSEWSAALGVLGLIAGVVAIAIVADNNDDPVSP</sequence>
<name>A0AAC8Z137_SPHMC</name>
<proteinExistence type="predicted"/>
<keyword evidence="2" id="KW-0732">Signal</keyword>
<keyword evidence="1" id="KW-0812">Transmembrane</keyword>